<keyword evidence="3" id="KW-1185">Reference proteome</keyword>
<feature type="region of interest" description="Disordered" evidence="1">
    <location>
        <begin position="239"/>
        <end position="300"/>
    </location>
</feature>
<reference evidence="2" key="1">
    <citation type="submission" date="2023-10" db="EMBL/GenBank/DDBJ databases">
        <authorList>
            <person name="Hackl T."/>
        </authorList>
    </citation>
    <scope>NUCLEOTIDE SEQUENCE</scope>
</reference>
<dbReference type="Proteomes" id="UP001295740">
    <property type="component" value="Unassembled WGS sequence"/>
</dbReference>
<evidence type="ECO:0000313" key="2">
    <source>
        <dbReference type="EMBL" id="CAJ2502869.1"/>
    </source>
</evidence>
<dbReference type="PANTHER" id="PTHR23225:SF2">
    <property type="entry name" value="AT09679P-RELATED"/>
    <property type="match status" value="1"/>
</dbReference>
<evidence type="ECO:0000313" key="3">
    <source>
        <dbReference type="Proteomes" id="UP001295740"/>
    </source>
</evidence>
<sequence length="587" mass="66203">MDFRHIPYPDQMSYPIYIASPEMDLPMDGVIDPSLKRSASPGTLPVHWNPPQMQRYLTDSNKSSFFGYPMADPVLPGTVAPFPSSLLQRQHSPSYSHPSSTCSSALSPPRESDYCQVHSPSTPTDAPMSPYSTQYDNCSTQVQLYEFTGLADAFVKPIDVNPYQETPPSYYEEARFRSDLSTRTYSMSSDSSNASIDQCNSAEQYQVPRHLSPESLTPEVKEEICIPDADKTYHPIEAEDDAISGDIEPFNLKNEDDDEYEPNKKPRRAATRSNHSTKNRKRPSTLQPTAETKRIKLEPDDSRTIQTPAKPAIQGTRGQFPCSDCPKLFFKDENGLKSHIKKQHTRPFTCVFEFAGCPSTFASKNEWKRHCCSQHLILNYWVCQQDQCAKVSNNATSKSTVSARNRNNSSRCHPNATSTLPNGTIFNRKDLYTQHLRRMHIPSSFKKQVKQKKSIPGWDEQVRAHQEEACKTRCQLPGHMRCPAINCSIRFDGPNAWDDRMEHVAKHLEKASTGAEPPLKFGGDNDHTLMNWAASPDVAIISQDDKGMWVLRNPLKPNSQLPRRAPVQGSDEDEDDNVDAEGEEIDE</sequence>
<feature type="compositionally biased region" description="Low complexity" evidence="1">
    <location>
        <begin position="91"/>
        <end position="104"/>
    </location>
</feature>
<protein>
    <submittedName>
        <fullName evidence="2">Uu.00g102630.m01.CDS01</fullName>
    </submittedName>
</protein>
<feature type="compositionally biased region" description="Polar residues" evidence="1">
    <location>
        <begin position="118"/>
        <end position="129"/>
    </location>
</feature>
<feature type="region of interest" description="Disordered" evidence="1">
    <location>
        <begin position="88"/>
        <end position="129"/>
    </location>
</feature>
<feature type="compositionally biased region" description="Basic residues" evidence="1">
    <location>
        <begin position="265"/>
        <end position="283"/>
    </location>
</feature>
<feature type="compositionally biased region" description="Basic and acidic residues" evidence="1">
    <location>
        <begin position="291"/>
        <end position="300"/>
    </location>
</feature>
<dbReference type="Gene3D" id="3.30.160.60">
    <property type="entry name" value="Classic Zinc Finger"/>
    <property type="match status" value="1"/>
</dbReference>
<gene>
    <name evidence="2" type="ORF">KHLLAP_LOCUS3337</name>
</gene>
<dbReference type="PANTHER" id="PTHR23225">
    <property type="entry name" value="ZINC FINGER PROTEIN"/>
    <property type="match status" value="1"/>
</dbReference>
<feature type="region of interest" description="Disordered" evidence="1">
    <location>
        <begin position="551"/>
        <end position="587"/>
    </location>
</feature>
<dbReference type="GO" id="GO:0003700">
    <property type="term" value="F:DNA-binding transcription factor activity"/>
    <property type="evidence" value="ECO:0007669"/>
    <property type="project" value="InterPro"/>
</dbReference>
<dbReference type="InterPro" id="IPR039970">
    <property type="entry name" value="TF_Grauzone"/>
</dbReference>
<feature type="compositionally biased region" description="Acidic residues" evidence="1">
    <location>
        <begin position="570"/>
        <end position="587"/>
    </location>
</feature>
<proteinExistence type="predicted"/>
<name>A0AAI8V8A6_9PEZI</name>
<evidence type="ECO:0000256" key="1">
    <source>
        <dbReference type="SAM" id="MobiDB-lite"/>
    </source>
</evidence>
<accession>A0AAI8V8A6</accession>
<dbReference type="EMBL" id="CAUWAG010000004">
    <property type="protein sequence ID" value="CAJ2502869.1"/>
    <property type="molecule type" value="Genomic_DNA"/>
</dbReference>
<organism evidence="2 3">
    <name type="scientific">Anthostomella pinea</name>
    <dbReference type="NCBI Taxonomy" id="933095"/>
    <lineage>
        <taxon>Eukaryota</taxon>
        <taxon>Fungi</taxon>
        <taxon>Dikarya</taxon>
        <taxon>Ascomycota</taxon>
        <taxon>Pezizomycotina</taxon>
        <taxon>Sordariomycetes</taxon>
        <taxon>Xylariomycetidae</taxon>
        <taxon>Xylariales</taxon>
        <taxon>Xylariaceae</taxon>
        <taxon>Anthostomella</taxon>
    </lineage>
</organism>
<comment type="caution">
    <text evidence="2">The sequence shown here is derived from an EMBL/GenBank/DDBJ whole genome shotgun (WGS) entry which is preliminary data.</text>
</comment>
<dbReference type="AlphaFoldDB" id="A0AAI8V8A6"/>